<reference evidence="1" key="1">
    <citation type="submission" date="2023-10" db="EMBL/GenBank/DDBJ databases">
        <title>Characterization and whole genome sequencing of a novel strain of Bergeyella porcorum QD2021 isolated from pig.</title>
        <authorList>
            <person name="Liu G."/>
            <person name="Chen C."/>
            <person name="Han X."/>
        </authorList>
    </citation>
    <scope>NUCLEOTIDE SEQUENCE</scope>
    <source>
        <strain evidence="1">QD2021</strain>
    </source>
</reference>
<organism evidence="1 2">
    <name type="scientific">Bergeyella porcorum</name>
    <dbReference type="NCBI Taxonomy" id="1735111"/>
    <lineage>
        <taxon>Bacteria</taxon>
        <taxon>Pseudomonadati</taxon>
        <taxon>Bacteroidota</taxon>
        <taxon>Flavobacteriia</taxon>
        <taxon>Flavobacteriales</taxon>
        <taxon>Weeksellaceae</taxon>
        <taxon>Bergeyella</taxon>
    </lineage>
</organism>
<evidence type="ECO:0000313" key="1">
    <source>
        <dbReference type="EMBL" id="WOC51031.1"/>
    </source>
</evidence>
<dbReference type="Proteomes" id="UP001432059">
    <property type="component" value="Chromosome"/>
</dbReference>
<keyword evidence="2" id="KW-1185">Reference proteome</keyword>
<dbReference type="AlphaFoldDB" id="A0AAU0EZ11"/>
<accession>A0AAU0EZ11</accession>
<dbReference type="KEGG" id="bpor:BPO_0384"/>
<gene>
    <name evidence="1" type="ORF">BPO_0384</name>
</gene>
<dbReference type="RefSeq" id="WP_327984708.1">
    <property type="nucleotide sequence ID" value="NZ_CP136426.1"/>
</dbReference>
<proteinExistence type="predicted"/>
<dbReference type="EMBL" id="CP136426">
    <property type="protein sequence ID" value="WOC51031.1"/>
    <property type="molecule type" value="Genomic_DNA"/>
</dbReference>
<protein>
    <submittedName>
        <fullName evidence="1">Uncharacterized protein</fullName>
    </submittedName>
</protein>
<evidence type="ECO:0000313" key="2">
    <source>
        <dbReference type="Proteomes" id="UP001432059"/>
    </source>
</evidence>
<sequence length="94" mass="11189">MSNEFFERRMGDFFKSNPHLVDLLKVHTNMNDFNKSYEFILGELLFSYGIISINIHGLSDVSKKYFPYIKFSDNNIFNEPEGFCYLFKMGFYIL</sequence>
<name>A0AAU0EZ11_9FLAO</name>